<keyword evidence="4" id="KW-0256">Endoplasmic reticulum</keyword>
<dbReference type="OrthoDB" id="5599157at2759"/>
<dbReference type="AlphaFoldDB" id="A0A0L0G7N5"/>
<dbReference type="GO" id="GO:0032865">
    <property type="term" value="C:ERMES complex"/>
    <property type="evidence" value="ECO:0007669"/>
    <property type="project" value="TreeGrafter"/>
</dbReference>
<reference evidence="12 13" key="1">
    <citation type="submission" date="2011-02" db="EMBL/GenBank/DDBJ databases">
        <title>The Genome Sequence of Sphaeroforma arctica JP610.</title>
        <authorList>
            <consortium name="The Broad Institute Genome Sequencing Platform"/>
            <person name="Russ C."/>
            <person name="Cuomo C."/>
            <person name="Young S.K."/>
            <person name="Zeng Q."/>
            <person name="Gargeya S."/>
            <person name="Alvarado L."/>
            <person name="Berlin A."/>
            <person name="Chapman S.B."/>
            <person name="Chen Z."/>
            <person name="Freedman E."/>
            <person name="Gellesch M."/>
            <person name="Goldberg J."/>
            <person name="Griggs A."/>
            <person name="Gujja S."/>
            <person name="Heilman E."/>
            <person name="Heiman D."/>
            <person name="Howarth C."/>
            <person name="Mehta T."/>
            <person name="Neiman D."/>
            <person name="Pearson M."/>
            <person name="Roberts A."/>
            <person name="Saif S."/>
            <person name="Shea T."/>
            <person name="Shenoy N."/>
            <person name="Sisk P."/>
            <person name="Stolte C."/>
            <person name="Sykes S."/>
            <person name="White J."/>
            <person name="Yandava C."/>
            <person name="Burger G."/>
            <person name="Gray M.W."/>
            <person name="Holland P.W.H."/>
            <person name="King N."/>
            <person name="Lang F.B.F."/>
            <person name="Roger A.J."/>
            <person name="Ruiz-Trillo I."/>
            <person name="Haas B."/>
            <person name="Nusbaum C."/>
            <person name="Birren B."/>
        </authorList>
    </citation>
    <scope>NUCLEOTIDE SEQUENCE [LARGE SCALE GENOMIC DNA]</scope>
    <source>
        <strain evidence="12 13">JP610</strain>
    </source>
</reference>
<feature type="transmembrane region" description="Helical" evidence="10">
    <location>
        <begin position="6"/>
        <end position="27"/>
    </location>
</feature>
<dbReference type="InterPro" id="IPR019411">
    <property type="entry name" value="MMM1_dom"/>
</dbReference>
<evidence type="ECO:0000256" key="10">
    <source>
        <dbReference type="SAM" id="Phobius"/>
    </source>
</evidence>
<evidence type="ECO:0000256" key="4">
    <source>
        <dbReference type="ARBA" id="ARBA00022824"/>
    </source>
</evidence>
<keyword evidence="7" id="KW-0446">Lipid-binding</keyword>
<gene>
    <name evidence="12" type="ORF">SARC_03538</name>
</gene>
<keyword evidence="3 10" id="KW-0812">Transmembrane</keyword>
<evidence type="ECO:0000256" key="8">
    <source>
        <dbReference type="ARBA" id="ARBA00023136"/>
    </source>
</evidence>
<sequence length="358" mass="39660">MQVEFVYGFLFGQSVLLCLFIFIFYYFCLRHNTTKDGVEIQKAAYVQEMPTLESIADSEPETCDWLSAVLQSVYVSLRHRQLKAFVLNRIKYALSGDDLPDFIGSIRIVDFTLPTEMPQLREAAIQDVEGSNMTLLARVGWVGTMSVSVEVDVVLNYPVARFAVMPLALSVTLQRFEGLMRIFLPGQIGTDMSVCFDGDPILDFQLGTVIGAATRVHDPPKLLEIVVGRVHRTIHDKLVSPNSLSFAIPADILTSNFAAPPPSTPAATKSQGLSSGPSVTASHSKSESLSRNSSYSRKGQLRQFTPVSQRVPNRAQTLGTEEVIFDEDNVAFHSPAAPRQRNDNVNTEVRYRRLNKGS</sequence>
<evidence type="ECO:0000256" key="3">
    <source>
        <dbReference type="ARBA" id="ARBA00022692"/>
    </source>
</evidence>
<evidence type="ECO:0000256" key="2">
    <source>
        <dbReference type="ARBA" id="ARBA00022448"/>
    </source>
</evidence>
<dbReference type="PANTHER" id="PTHR13466">
    <property type="entry name" value="TEX2 PROTEIN-RELATED"/>
    <property type="match status" value="1"/>
</dbReference>
<keyword evidence="2" id="KW-0813">Transport</keyword>
<dbReference type="InterPro" id="IPR031468">
    <property type="entry name" value="SMP_LBD"/>
</dbReference>
<feature type="region of interest" description="Disordered" evidence="9">
    <location>
        <begin position="259"/>
        <end position="313"/>
    </location>
</feature>
<comment type="subcellular location">
    <subcellularLocation>
        <location evidence="1">Endoplasmic reticulum membrane</location>
    </subcellularLocation>
</comment>
<name>A0A0L0G7N5_9EUKA</name>
<evidence type="ECO:0000259" key="11">
    <source>
        <dbReference type="PROSITE" id="PS51847"/>
    </source>
</evidence>
<feature type="compositionally biased region" description="Polar residues" evidence="9">
    <location>
        <begin position="269"/>
        <end position="281"/>
    </location>
</feature>
<dbReference type="RefSeq" id="XP_014158140.1">
    <property type="nucleotide sequence ID" value="XM_014302665.1"/>
</dbReference>
<keyword evidence="8 10" id="KW-0472">Membrane</keyword>
<dbReference type="PROSITE" id="PS51847">
    <property type="entry name" value="SMP"/>
    <property type="match status" value="1"/>
</dbReference>
<feature type="compositionally biased region" description="Polar residues" evidence="9">
    <location>
        <begin position="302"/>
        <end position="313"/>
    </location>
</feature>
<evidence type="ECO:0000256" key="5">
    <source>
        <dbReference type="ARBA" id="ARBA00022989"/>
    </source>
</evidence>
<dbReference type="EMBL" id="KQ241778">
    <property type="protein sequence ID" value="KNC84238.1"/>
    <property type="molecule type" value="Genomic_DNA"/>
</dbReference>
<evidence type="ECO:0000313" key="12">
    <source>
        <dbReference type="EMBL" id="KNC84238.1"/>
    </source>
</evidence>
<keyword evidence="5 10" id="KW-1133">Transmembrane helix</keyword>
<accession>A0A0L0G7N5</accession>
<dbReference type="GO" id="GO:0008289">
    <property type="term" value="F:lipid binding"/>
    <property type="evidence" value="ECO:0007669"/>
    <property type="project" value="UniProtKB-KW"/>
</dbReference>
<evidence type="ECO:0000313" key="13">
    <source>
        <dbReference type="Proteomes" id="UP000054560"/>
    </source>
</evidence>
<dbReference type="PANTHER" id="PTHR13466:SF0">
    <property type="entry name" value="SMP-LTD DOMAIN-CONTAINING PROTEIN"/>
    <property type="match status" value="1"/>
</dbReference>
<evidence type="ECO:0000256" key="9">
    <source>
        <dbReference type="SAM" id="MobiDB-lite"/>
    </source>
</evidence>
<dbReference type="GO" id="GO:0015914">
    <property type="term" value="P:phospholipid transport"/>
    <property type="evidence" value="ECO:0007669"/>
    <property type="project" value="TreeGrafter"/>
</dbReference>
<dbReference type="GeneID" id="25904042"/>
<dbReference type="CDD" id="cd21671">
    <property type="entry name" value="SMP_Mmm1"/>
    <property type="match status" value="1"/>
</dbReference>
<dbReference type="Proteomes" id="UP000054560">
    <property type="component" value="Unassembled WGS sequence"/>
</dbReference>
<feature type="domain" description="SMP-LTD" evidence="11">
    <location>
        <begin position="59"/>
        <end position="249"/>
    </location>
</feature>
<keyword evidence="6" id="KW-0445">Lipid transport</keyword>
<evidence type="ECO:0000256" key="1">
    <source>
        <dbReference type="ARBA" id="ARBA00004586"/>
    </source>
</evidence>
<proteinExistence type="predicted"/>
<evidence type="ECO:0000256" key="7">
    <source>
        <dbReference type="ARBA" id="ARBA00023121"/>
    </source>
</evidence>
<dbReference type="STRING" id="667725.A0A0L0G7N5"/>
<keyword evidence="13" id="KW-1185">Reference proteome</keyword>
<organism evidence="12 13">
    <name type="scientific">Sphaeroforma arctica JP610</name>
    <dbReference type="NCBI Taxonomy" id="667725"/>
    <lineage>
        <taxon>Eukaryota</taxon>
        <taxon>Ichthyosporea</taxon>
        <taxon>Ichthyophonida</taxon>
        <taxon>Sphaeroforma</taxon>
    </lineage>
</organism>
<protein>
    <recommendedName>
        <fullName evidence="11">SMP-LTD domain-containing protein</fullName>
    </recommendedName>
</protein>
<feature type="region of interest" description="Disordered" evidence="9">
    <location>
        <begin position="334"/>
        <end position="358"/>
    </location>
</feature>
<evidence type="ECO:0000256" key="6">
    <source>
        <dbReference type="ARBA" id="ARBA00023055"/>
    </source>
</evidence>
<dbReference type="GO" id="GO:1990456">
    <property type="term" value="P:mitochondrion-endoplasmic reticulum membrane tethering"/>
    <property type="evidence" value="ECO:0007669"/>
    <property type="project" value="TreeGrafter"/>
</dbReference>
<dbReference type="GO" id="GO:0005789">
    <property type="term" value="C:endoplasmic reticulum membrane"/>
    <property type="evidence" value="ECO:0007669"/>
    <property type="project" value="UniProtKB-SubCell"/>
</dbReference>
<feature type="compositionally biased region" description="Low complexity" evidence="9">
    <location>
        <begin position="287"/>
        <end position="296"/>
    </location>
</feature>
<dbReference type="Pfam" id="PF10296">
    <property type="entry name" value="MMM1"/>
    <property type="match status" value="1"/>
</dbReference>